<evidence type="ECO:0000313" key="2">
    <source>
        <dbReference type="Proteomes" id="UP000593566"/>
    </source>
</evidence>
<protein>
    <submittedName>
        <fullName evidence="1">Uncharacterized protein</fullName>
    </submittedName>
</protein>
<reference evidence="1 2" key="1">
    <citation type="journal article" date="2020" name="Genomics">
        <title>Complete, high-quality genomes from long-read metagenomic sequencing of two wolf lichen thalli reveals enigmatic genome architecture.</title>
        <authorList>
            <person name="McKenzie S.K."/>
            <person name="Walston R.F."/>
            <person name="Allen J.L."/>
        </authorList>
    </citation>
    <scope>NUCLEOTIDE SEQUENCE [LARGE SCALE GENOMIC DNA]</scope>
    <source>
        <strain evidence="1">WasteWater1</strain>
    </source>
</reference>
<keyword evidence="2" id="KW-1185">Reference proteome</keyword>
<comment type="caution">
    <text evidence="1">The sequence shown here is derived from an EMBL/GenBank/DDBJ whole genome shotgun (WGS) entry which is preliminary data.</text>
</comment>
<dbReference type="AlphaFoldDB" id="A0A8H6CGB0"/>
<gene>
    <name evidence="1" type="ORF">HO133_000701</name>
</gene>
<accession>A0A8H6CGB0</accession>
<dbReference type="RefSeq" id="XP_037152000.1">
    <property type="nucleotide sequence ID" value="XM_037291638.1"/>
</dbReference>
<evidence type="ECO:0000313" key="1">
    <source>
        <dbReference type="EMBL" id="KAF6222654.1"/>
    </source>
</evidence>
<dbReference type="Proteomes" id="UP000593566">
    <property type="component" value="Unassembled WGS sequence"/>
</dbReference>
<name>A0A8H6CGB0_9LECA</name>
<proteinExistence type="predicted"/>
<sequence length="156" mass="18353">MCQFSYMEWPCGCEFYRGKDDVQYCPTEIKASGSSCNTSGRQPFWMIPRTDGAADVDFSYDWIRFMTMPQDRKNQFKGLSCKNQTYKRGQLVRREEAECRWHGDVKIRLEWANKPKYANEKHKKAQQKAHKRADQKELADLQAQQLKRQGQGCVLQ</sequence>
<dbReference type="EMBL" id="JACCJB010000011">
    <property type="protein sequence ID" value="KAF6222654.1"/>
    <property type="molecule type" value="Genomic_DNA"/>
</dbReference>
<dbReference type="GeneID" id="59329119"/>
<organism evidence="1 2">
    <name type="scientific">Letharia lupina</name>
    <dbReference type="NCBI Taxonomy" id="560253"/>
    <lineage>
        <taxon>Eukaryota</taxon>
        <taxon>Fungi</taxon>
        <taxon>Dikarya</taxon>
        <taxon>Ascomycota</taxon>
        <taxon>Pezizomycotina</taxon>
        <taxon>Lecanoromycetes</taxon>
        <taxon>OSLEUM clade</taxon>
        <taxon>Lecanoromycetidae</taxon>
        <taxon>Lecanorales</taxon>
        <taxon>Lecanorineae</taxon>
        <taxon>Parmeliaceae</taxon>
        <taxon>Letharia</taxon>
    </lineage>
</organism>